<dbReference type="OrthoDB" id="7824623at2"/>
<feature type="chain" id="PRO_5006058071" evidence="1">
    <location>
        <begin position="26"/>
        <end position="392"/>
    </location>
</feature>
<accession>A0A0P0Z4A5</accession>
<organism evidence="2">
    <name type="scientific">Aureimonas frigidaquae</name>
    <dbReference type="NCBI Taxonomy" id="424757"/>
    <lineage>
        <taxon>Bacteria</taxon>
        <taxon>Pseudomonadati</taxon>
        <taxon>Pseudomonadota</taxon>
        <taxon>Alphaproteobacteria</taxon>
        <taxon>Hyphomicrobiales</taxon>
        <taxon>Aurantimonadaceae</taxon>
        <taxon>Aureimonas</taxon>
    </lineage>
</organism>
<dbReference type="EMBL" id="LC066377">
    <property type="protein sequence ID" value="BAT28876.1"/>
    <property type="molecule type" value="Genomic_DNA"/>
</dbReference>
<reference evidence="2" key="1">
    <citation type="journal article" date="2015" name="Proc. Natl. Acad. Sci. U.S.A.">
        <title>Bacterial clade with the ribosomal RNA operon on a small plasmid rather than the chromosome.</title>
        <authorList>
            <person name="Anda M."/>
            <person name="Ohtsubo Y."/>
            <person name="Okubo T."/>
            <person name="Sugawara M."/>
            <person name="Nagata Y."/>
            <person name="Tsuda M."/>
            <person name="Minamisawa K."/>
            <person name="Mitsui H."/>
        </authorList>
    </citation>
    <scope>NUCLEOTIDE SEQUENCE</scope>
    <source>
        <strain evidence="2">JCM 14755</strain>
    </source>
</reference>
<protein>
    <submittedName>
        <fullName evidence="2">Uncharacterized protein</fullName>
    </submittedName>
</protein>
<evidence type="ECO:0000256" key="1">
    <source>
        <dbReference type="SAM" id="SignalP"/>
    </source>
</evidence>
<sequence>MMVKRSRGLLAGLAIALASSTAAYAADGQAFAERLKTLLEPQGVVLTYAGVENSGDDVVIKGAKVATDKEALDLGDLTFETVAGTAEQGFTAARLDLQDVDKTENENRLSIKGMEIEGLQLAGTAQASDPAMPTSVKFDRAGLDSMTIQQNGKDVVTLGTTEMTSTGEGAGGISGTFNVSEFMVDTTADPESEGSKTMAAIGYPQVRGSIDGTGAWTPADGKLTLDPLKIVWQDAGELDFAYTITGYTPAFIQQLSQLQAQMAANPEASDSTGMAVLGLISQLYLNNARLSFTDNSLTDKLLEYYAQRNGQTRDELVTNLKASLPPILNYLQNQAFQERVQAAVDAYLDNPENMTITIAPQTPVPATQVMGAAMGAPQTLPQVLNLEVTSNQ</sequence>
<keyword evidence="1" id="KW-0732">Signal</keyword>
<dbReference type="RefSeq" id="WP_062229206.1">
    <property type="nucleotide sequence ID" value="NZ_BBWR01000018.1"/>
</dbReference>
<dbReference type="AlphaFoldDB" id="A0A0P0Z4A5"/>
<proteinExistence type="predicted"/>
<feature type="signal peptide" evidence="1">
    <location>
        <begin position="1"/>
        <end position="25"/>
    </location>
</feature>
<evidence type="ECO:0000313" key="2">
    <source>
        <dbReference type="EMBL" id="BAT28876.1"/>
    </source>
</evidence>
<name>A0A0P0Z4A5_9HYPH</name>